<evidence type="ECO:0000259" key="10">
    <source>
        <dbReference type="PROSITE" id="PS51192"/>
    </source>
</evidence>
<dbReference type="CDD" id="cd18793">
    <property type="entry name" value="SF2_C_SNF"/>
    <property type="match status" value="1"/>
</dbReference>
<dbReference type="AlphaFoldDB" id="A0AAV5R014"/>
<keyword evidence="7" id="KW-0175">Coiled coil</keyword>
<protein>
    <submittedName>
        <fullName evidence="12">ATPase</fullName>
    </submittedName>
</protein>
<proteinExistence type="inferred from homology"/>
<gene>
    <name evidence="12" type="ORF">DAPK24_013890</name>
</gene>
<evidence type="ECO:0000256" key="8">
    <source>
        <dbReference type="ARBA" id="ARBA00023242"/>
    </source>
</evidence>
<comment type="similarity">
    <text evidence="2">Belongs to the SNF2/RAD54 helicase family.</text>
</comment>
<dbReference type="GO" id="GO:0005634">
    <property type="term" value="C:nucleus"/>
    <property type="evidence" value="ECO:0007669"/>
    <property type="project" value="UniProtKB-SubCell"/>
</dbReference>
<evidence type="ECO:0000313" key="12">
    <source>
        <dbReference type="EMBL" id="GMM44814.1"/>
    </source>
</evidence>
<feature type="compositionally biased region" description="Basic and acidic residues" evidence="9">
    <location>
        <begin position="69"/>
        <end position="90"/>
    </location>
</feature>
<feature type="compositionally biased region" description="Basic and acidic residues" evidence="9">
    <location>
        <begin position="1"/>
        <end position="10"/>
    </location>
</feature>
<dbReference type="SUPFAM" id="SSF52540">
    <property type="entry name" value="P-loop containing nucleoside triphosphate hydrolases"/>
    <property type="match status" value="2"/>
</dbReference>
<dbReference type="GO" id="GO:0004386">
    <property type="term" value="F:helicase activity"/>
    <property type="evidence" value="ECO:0007669"/>
    <property type="project" value="UniProtKB-KW"/>
</dbReference>
<dbReference type="PROSITE" id="PS51192">
    <property type="entry name" value="HELICASE_ATP_BIND_1"/>
    <property type="match status" value="1"/>
</dbReference>
<sequence length="768" mass="88232">METLSEEKTLAELLAKEYGPSNEASGSENGVKSEKIDKLDHNKLKKLQILIDQSKAFSQIISSSLVQQKTEEEKTDDDEHKAKRQKIETSPKLDTYKQPKSLVNVTLKPHQIIGMNWLISLYENGLNGILADEMGLGKTVQTISLLCFLLEQGIQGPFIIVAPLSVVSNWTLELETFAPSLTFLSYVGDKNHRAKLRRKSLRKFNVIVTSYEISLIDFPYLKNINWSYLVVDEGHRLKNANCMLFTKLKSLHVSNRILLTGTPLQNNLAELWSLLNFILPDVFHDFATFQSYFNFSEFESLVNDENDAHTETNSQEFKSLISMEIRRALVDNLHTILKPFILRRLKNDVLTLPPKREYIIYSNLSPLQSFLYSQMLQPTVNFRSQLLKVTFPFYVKYNFPDLEKYTEQYLVLKEEEINDENNDENNDEKTKEVTKSKLRKSIIWELDEHYNFVKSQLKMKRLSNPLMQLRQLCDSPYHYFFPWNDDTKITDEMILNTSKLQSLDSIIPKLFEKYPNQKILIFSQFKATLELLDTYFTEHPKFNNKNSVFPLKTCILTGSSSKEERDEAINTFTTDPDHKIFLLSTRAANLGLNLTSATTVILYDSDLNPMVDLQAIARVHRIGQTNPCLVYRLATKATVEEAIWERVVKKRVLEGIVIELGDFDGSNSLKNVKSNKNKKESVLDSLLNFYSSKTSYGSSLSKYNDPSLSLSLFDSNQLTESELEEITSHDLQKYSENHHIDGSEMAHLRLLSESDLTSQTGLLGDALM</sequence>
<dbReference type="Proteomes" id="UP001378960">
    <property type="component" value="Unassembled WGS sequence"/>
</dbReference>
<reference evidence="12 13" key="1">
    <citation type="journal article" date="2023" name="Elife">
        <title>Identification of key yeast species and microbe-microbe interactions impacting larval growth of Drosophila in the wild.</title>
        <authorList>
            <person name="Mure A."/>
            <person name="Sugiura Y."/>
            <person name="Maeda R."/>
            <person name="Honda K."/>
            <person name="Sakurai N."/>
            <person name="Takahashi Y."/>
            <person name="Watada M."/>
            <person name="Katoh T."/>
            <person name="Gotoh A."/>
            <person name="Gotoh Y."/>
            <person name="Taniguchi I."/>
            <person name="Nakamura K."/>
            <person name="Hayashi T."/>
            <person name="Katayama T."/>
            <person name="Uemura T."/>
            <person name="Hattori Y."/>
        </authorList>
    </citation>
    <scope>NUCLEOTIDE SEQUENCE [LARGE SCALE GENOMIC DNA]</scope>
    <source>
        <strain evidence="12 13">PK-24</strain>
    </source>
</reference>
<evidence type="ECO:0000256" key="9">
    <source>
        <dbReference type="SAM" id="MobiDB-lite"/>
    </source>
</evidence>
<dbReference type="EMBL" id="BTGB01000001">
    <property type="protein sequence ID" value="GMM44814.1"/>
    <property type="molecule type" value="Genomic_DNA"/>
</dbReference>
<evidence type="ECO:0000256" key="2">
    <source>
        <dbReference type="ARBA" id="ARBA00007025"/>
    </source>
</evidence>
<name>A0AAV5R014_PICKL</name>
<feature type="region of interest" description="Disordered" evidence="9">
    <location>
        <begin position="1"/>
        <end position="37"/>
    </location>
</feature>
<feature type="domain" description="Helicase C-terminal" evidence="11">
    <location>
        <begin position="502"/>
        <end position="664"/>
    </location>
</feature>
<comment type="caution">
    <text evidence="12">The sequence shown here is derived from an EMBL/GenBank/DDBJ whole genome shotgun (WGS) entry which is preliminary data.</text>
</comment>
<keyword evidence="6" id="KW-0067">ATP-binding</keyword>
<keyword evidence="8" id="KW-0539">Nucleus</keyword>
<evidence type="ECO:0000256" key="3">
    <source>
        <dbReference type="ARBA" id="ARBA00022741"/>
    </source>
</evidence>
<dbReference type="GO" id="GO:0005524">
    <property type="term" value="F:ATP binding"/>
    <property type="evidence" value="ECO:0007669"/>
    <property type="project" value="UniProtKB-KW"/>
</dbReference>
<keyword evidence="5" id="KW-0347">Helicase</keyword>
<evidence type="ECO:0000256" key="1">
    <source>
        <dbReference type="ARBA" id="ARBA00004123"/>
    </source>
</evidence>
<dbReference type="InterPro" id="IPR038718">
    <property type="entry name" value="SNF2-like_sf"/>
</dbReference>
<dbReference type="Gene3D" id="3.40.50.10810">
    <property type="entry name" value="Tandem AAA-ATPase domain"/>
    <property type="match status" value="1"/>
</dbReference>
<dbReference type="FunFam" id="3.40.50.10810:FF:000015">
    <property type="entry name" value="lymphoid-specific helicase isoform X1"/>
    <property type="match status" value="1"/>
</dbReference>
<feature type="domain" description="Helicase ATP-binding" evidence="10">
    <location>
        <begin position="119"/>
        <end position="281"/>
    </location>
</feature>
<dbReference type="PANTHER" id="PTHR10799">
    <property type="entry name" value="SNF2/RAD54 HELICASE FAMILY"/>
    <property type="match status" value="1"/>
</dbReference>
<dbReference type="InterPro" id="IPR027417">
    <property type="entry name" value="P-loop_NTPase"/>
</dbReference>
<dbReference type="SMART" id="SM00490">
    <property type="entry name" value="HELICc"/>
    <property type="match status" value="1"/>
</dbReference>
<feature type="region of interest" description="Disordered" evidence="9">
    <location>
        <begin position="68"/>
        <end position="90"/>
    </location>
</feature>
<evidence type="ECO:0000259" key="11">
    <source>
        <dbReference type="PROSITE" id="PS51194"/>
    </source>
</evidence>
<dbReference type="Gene3D" id="3.40.50.300">
    <property type="entry name" value="P-loop containing nucleotide triphosphate hydrolases"/>
    <property type="match status" value="1"/>
</dbReference>
<evidence type="ECO:0000256" key="6">
    <source>
        <dbReference type="ARBA" id="ARBA00022840"/>
    </source>
</evidence>
<keyword evidence="13" id="KW-1185">Reference proteome</keyword>
<dbReference type="GO" id="GO:0016787">
    <property type="term" value="F:hydrolase activity"/>
    <property type="evidence" value="ECO:0007669"/>
    <property type="project" value="UniProtKB-KW"/>
</dbReference>
<dbReference type="SMART" id="SM00487">
    <property type="entry name" value="DEXDc"/>
    <property type="match status" value="1"/>
</dbReference>
<keyword evidence="3" id="KW-0547">Nucleotide-binding</keyword>
<dbReference type="InterPro" id="IPR014001">
    <property type="entry name" value="Helicase_ATP-bd"/>
</dbReference>
<dbReference type="InterPro" id="IPR049730">
    <property type="entry name" value="SNF2/RAD54-like_C"/>
</dbReference>
<evidence type="ECO:0000256" key="4">
    <source>
        <dbReference type="ARBA" id="ARBA00022801"/>
    </source>
</evidence>
<dbReference type="Pfam" id="PF00176">
    <property type="entry name" value="SNF2-rel_dom"/>
    <property type="match status" value="1"/>
</dbReference>
<accession>A0AAV5R014</accession>
<comment type="subcellular location">
    <subcellularLocation>
        <location evidence="1">Nucleus</location>
    </subcellularLocation>
</comment>
<dbReference type="Pfam" id="PF00271">
    <property type="entry name" value="Helicase_C"/>
    <property type="match status" value="1"/>
</dbReference>
<evidence type="ECO:0000313" key="13">
    <source>
        <dbReference type="Proteomes" id="UP001378960"/>
    </source>
</evidence>
<dbReference type="PROSITE" id="PS51194">
    <property type="entry name" value="HELICASE_CTER"/>
    <property type="match status" value="1"/>
</dbReference>
<keyword evidence="4" id="KW-0378">Hydrolase</keyword>
<organism evidence="12 13">
    <name type="scientific">Pichia kluyveri</name>
    <name type="common">Yeast</name>
    <dbReference type="NCBI Taxonomy" id="36015"/>
    <lineage>
        <taxon>Eukaryota</taxon>
        <taxon>Fungi</taxon>
        <taxon>Dikarya</taxon>
        <taxon>Ascomycota</taxon>
        <taxon>Saccharomycotina</taxon>
        <taxon>Pichiomycetes</taxon>
        <taxon>Pichiales</taxon>
        <taxon>Pichiaceae</taxon>
        <taxon>Pichia</taxon>
    </lineage>
</organism>
<dbReference type="InterPro" id="IPR000330">
    <property type="entry name" value="SNF2_N"/>
</dbReference>
<dbReference type="InterPro" id="IPR001650">
    <property type="entry name" value="Helicase_C-like"/>
</dbReference>
<evidence type="ECO:0000256" key="7">
    <source>
        <dbReference type="ARBA" id="ARBA00023054"/>
    </source>
</evidence>
<evidence type="ECO:0000256" key="5">
    <source>
        <dbReference type="ARBA" id="ARBA00022806"/>
    </source>
</evidence>